<dbReference type="PANTHER" id="PTHR11426">
    <property type="entry name" value="HISTONE H3"/>
    <property type="match status" value="1"/>
</dbReference>
<evidence type="ECO:0000256" key="2">
    <source>
        <dbReference type="ARBA" id="ARBA00010343"/>
    </source>
</evidence>
<proteinExistence type="inferred from homology"/>
<feature type="compositionally biased region" description="Low complexity" evidence="5">
    <location>
        <begin position="368"/>
        <end position="378"/>
    </location>
</feature>
<keyword evidence="7" id="KW-1185">Reference proteome</keyword>
<feature type="compositionally biased region" description="Polar residues" evidence="5">
    <location>
        <begin position="331"/>
        <end position="341"/>
    </location>
</feature>
<keyword evidence="3" id="KW-0158">Chromosome</keyword>
<gene>
    <name evidence="6" type="ORF">M409DRAFT_60301</name>
</gene>
<evidence type="ECO:0000313" key="7">
    <source>
        <dbReference type="Proteomes" id="UP000799537"/>
    </source>
</evidence>
<dbReference type="AlphaFoldDB" id="A0A6A6BZJ4"/>
<evidence type="ECO:0000256" key="3">
    <source>
        <dbReference type="ARBA" id="ARBA00022454"/>
    </source>
</evidence>
<dbReference type="InterPro" id="IPR000164">
    <property type="entry name" value="Histone_H3/CENP-A"/>
</dbReference>
<keyword evidence="4" id="KW-0238">DNA-binding</keyword>
<dbReference type="GO" id="GO:0046982">
    <property type="term" value="F:protein heterodimerization activity"/>
    <property type="evidence" value="ECO:0007669"/>
    <property type="project" value="InterPro"/>
</dbReference>
<protein>
    <submittedName>
        <fullName evidence="6">Uncharacterized protein</fullName>
    </submittedName>
</protein>
<accession>A0A6A6BZJ4</accession>
<reference evidence="6" key="1">
    <citation type="journal article" date="2020" name="Stud. Mycol.">
        <title>101 Dothideomycetes genomes: a test case for predicting lifestyles and emergence of pathogens.</title>
        <authorList>
            <person name="Haridas S."/>
            <person name="Albert R."/>
            <person name="Binder M."/>
            <person name="Bloem J."/>
            <person name="Labutti K."/>
            <person name="Salamov A."/>
            <person name="Andreopoulos B."/>
            <person name="Baker S."/>
            <person name="Barry K."/>
            <person name="Bills G."/>
            <person name="Bluhm B."/>
            <person name="Cannon C."/>
            <person name="Castanera R."/>
            <person name="Culley D."/>
            <person name="Daum C."/>
            <person name="Ezra D."/>
            <person name="Gonzalez J."/>
            <person name="Henrissat B."/>
            <person name="Kuo A."/>
            <person name="Liang C."/>
            <person name="Lipzen A."/>
            <person name="Lutzoni F."/>
            <person name="Magnuson J."/>
            <person name="Mondo S."/>
            <person name="Nolan M."/>
            <person name="Ohm R."/>
            <person name="Pangilinan J."/>
            <person name="Park H.-J."/>
            <person name="Ramirez L."/>
            <person name="Alfaro M."/>
            <person name="Sun H."/>
            <person name="Tritt A."/>
            <person name="Yoshinaga Y."/>
            <person name="Zwiers L.-H."/>
            <person name="Turgeon B."/>
            <person name="Goodwin S."/>
            <person name="Spatafora J."/>
            <person name="Crous P."/>
            <person name="Grigoriev I."/>
        </authorList>
    </citation>
    <scope>NUCLEOTIDE SEQUENCE</scope>
    <source>
        <strain evidence="6">ATCC 36951</strain>
    </source>
</reference>
<feature type="region of interest" description="Disordered" evidence="5">
    <location>
        <begin position="293"/>
        <end position="455"/>
    </location>
</feature>
<name>A0A6A6BZJ4_ZASCE</name>
<dbReference type="GO" id="GO:0003677">
    <property type="term" value="F:DNA binding"/>
    <property type="evidence" value="ECO:0007669"/>
    <property type="project" value="InterPro"/>
</dbReference>
<comment type="subcellular location">
    <subcellularLocation>
        <location evidence="1">Chromosome</location>
    </subcellularLocation>
</comment>
<dbReference type="GO" id="GO:0030527">
    <property type="term" value="F:structural constituent of chromatin"/>
    <property type="evidence" value="ECO:0007669"/>
    <property type="project" value="InterPro"/>
</dbReference>
<evidence type="ECO:0000256" key="5">
    <source>
        <dbReference type="SAM" id="MobiDB-lite"/>
    </source>
</evidence>
<comment type="similarity">
    <text evidence="2">Belongs to the histone H3 family.</text>
</comment>
<sequence length="535" mass="60411">MRKADRLGYGAGLDNAERGLVNVRGETRKEKEPLLWSLMNAVLLLCDLLPDCARLEDRTALPEHCHTVALRETSRYQQSTEILIRKLHFQRFCHIAARREISRYQKSTELLIRKPALPASAITVALREIRRYQTSTELLIRNLPFQRLVREDGASRRPHRHRIYAYWGVYRNEAAGEAESWLAQSRWKLELDGVLRVEQDRHNRAIQRKESIIGRWRGWDWTVRSSNGDITPLFYSLDLLKNLVSLSICEGDYRIALAACAVQNESRRNDRHRRAPKNVELMAIDVQNAMKALKERQARTAAATTTAPPPRRSRSREIELPRSAAPEPEMGQSSPFDTNPLATPPPRHSSPAPPPMNSSPPPPPPPQLLVVRSPSPVSDGLGGFEAQSPAMPQSAFEMPGPEPEPEPQEPEHDAAPPPPPTTPAPQERGKKRAAESPLTRAPQPQQQQQAPIMVGSQWGSVAHNIQMQDQAHLDHLWSIYTNAPSGSEEEARALASWQESKTFALRLQHMMEEAPRDWREQQASGVYRFDPAGMN</sequence>
<dbReference type="RefSeq" id="XP_033660932.1">
    <property type="nucleotide sequence ID" value="XM_033814423.1"/>
</dbReference>
<organism evidence="6 7">
    <name type="scientific">Zasmidium cellare ATCC 36951</name>
    <dbReference type="NCBI Taxonomy" id="1080233"/>
    <lineage>
        <taxon>Eukaryota</taxon>
        <taxon>Fungi</taxon>
        <taxon>Dikarya</taxon>
        <taxon>Ascomycota</taxon>
        <taxon>Pezizomycotina</taxon>
        <taxon>Dothideomycetes</taxon>
        <taxon>Dothideomycetidae</taxon>
        <taxon>Mycosphaerellales</taxon>
        <taxon>Mycosphaerellaceae</taxon>
        <taxon>Zasmidium</taxon>
    </lineage>
</organism>
<feature type="compositionally biased region" description="Low complexity" evidence="5">
    <location>
        <begin position="441"/>
        <end position="451"/>
    </location>
</feature>
<evidence type="ECO:0000313" key="6">
    <source>
        <dbReference type="EMBL" id="KAF2160043.1"/>
    </source>
</evidence>
<keyword evidence="4" id="KW-0544">Nucleosome core</keyword>
<dbReference type="Proteomes" id="UP000799537">
    <property type="component" value="Unassembled WGS sequence"/>
</dbReference>
<dbReference type="GO" id="GO:0000786">
    <property type="term" value="C:nucleosome"/>
    <property type="evidence" value="ECO:0007669"/>
    <property type="project" value="UniProtKB-KW"/>
</dbReference>
<dbReference type="InterPro" id="IPR009072">
    <property type="entry name" value="Histone-fold"/>
</dbReference>
<dbReference type="GeneID" id="54567695"/>
<evidence type="ECO:0000256" key="1">
    <source>
        <dbReference type="ARBA" id="ARBA00004286"/>
    </source>
</evidence>
<dbReference type="Gene3D" id="1.10.20.10">
    <property type="entry name" value="Histone, subunit A"/>
    <property type="match status" value="2"/>
</dbReference>
<evidence type="ECO:0000256" key="4">
    <source>
        <dbReference type="ARBA" id="ARBA00023269"/>
    </source>
</evidence>
<dbReference type="PRINTS" id="PR00622">
    <property type="entry name" value="HISTONEH3"/>
</dbReference>
<feature type="compositionally biased region" description="Pro residues" evidence="5">
    <location>
        <begin position="342"/>
        <end position="367"/>
    </location>
</feature>
<dbReference type="EMBL" id="ML993630">
    <property type="protein sequence ID" value="KAF2160043.1"/>
    <property type="molecule type" value="Genomic_DNA"/>
</dbReference>
<feature type="region of interest" description="Disordered" evidence="5">
    <location>
        <begin position="515"/>
        <end position="535"/>
    </location>
</feature>
<dbReference type="SUPFAM" id="SSF47113">
    <property type="entry name" value="Histone-fold"/>
    <property type="match status" value="1"/>
</dbReference>